<dbReference type="KEGG" id="ssyi:EKG83_04955"/>
<sequence>MRAAVGTVRPVAAHSHHHVRTHDGIDWSSRLNALRQADELDADARRVVARRIVRPLPDHPTVLDVGCGAGGMAVALVEALSARGGGTVVLVDATPELLDAATTAARTAAAYEGDTAKAAVKVRPVLADLVTERPVDLAGPVQLVWASNVVHHLPDQRAAVAGLVEAIAPGGWLALAEGGLEGKFLPWDLGVGEPGLQDRLAAARAHWFALMRENTEGSVRMPGGWNTVLAELGMLDVTAFSFLVDHPAPAKQAVRDWAVERLRWHHEVAGHLLHPDDRRTTRRLLDPQDPAYLGLRDDVFLLMASTVHLGRRP</sequence>
<feature type="domain" description="Methyltransferase type 12" evidence="1">
    <location>
        <begin position="63"/>
        <end position="173"/>
    </location>
</feature>
<dbReference type="CDD" id="cd02440">
    <property type="entry name" value="AdoMet_MTases"/>
    <property type="match status" value="1"/>
</dbReference>
<dbReference type="AlphaFoldDB" id="A0A5Q0GTA4"/>
<evidence type="ECO:0000313" key="2">
    <source>
        <dbReference type="EMBL" id="QFZ16905.1"/>
    </source>
</evidence>
<keyword evidence="2" id="KW-0808">Transferase</keyword>
<keyword evidence="2" id="KW-0489">Methyltransferase</keyword>
<reference evidence="3" key="1">
    <citation type="journal article" date="2021" name="Curr. Microbiol.">
        <title>Complete genome of nocamycin-producing strain Saccharothrix syringae NRRL B-16468 reveals the biosynthetic potential for secondary metabolites.</title>
        <authorList>
            <person name="Mo X."/>
            <person name="Yang S."/>
        </authorList>
    </citation>
    <scope>NUCLEOTIDE SEQUENCE [LARGE SCALE GENOMIC DNA]</scope>
    <source>
        <strain evidence="3">ATCC 51364 / DSM 43886 / JCM 6844 / KCTC 9398 / NBRC 14523 / NRRL B-16468 / INA 2240</strain>
    </source>
</reference>
<organism evidence="2 3">
    <name type="scientific">Saccharothrix syringae</name>
    <name type="common">Nocardiopsis syringae</name>
    <dbReference type="NCBI Taxonomy" id="103733"/>
    <lineage>
        <taxon>Bacteria</taxon>
        <taxon>Bacillati</taxon>
        <taxon>Actinomycetota</taxon>
        <taxon>Actinomycetes</taxon>
        <taxon>Pseudonocardiales</taxon>
        <taxon>Pseudonocardiaceae</taxon>
        <taxon>Saccharothrix</taxon>
    </lineage>
</organism>
<gene>
    <name evidence="2" type="ORF">EKG83_04955</name>
</gene>
<dbReference type="OrthoDB" id="3382693at2"/>
<dbReference type="PANTHER" id="PTHR43861:SF1">
    <property type="entry name" value="TRANS-ACONITATE 2-METHYLTRANSFERASE"/>
    <property type="match status" value="1"/>
</dbReference>
<evidence type="ECO:0000259" key="1">
    <source>
        <dbReference type="Pfam" id="PF08242"/>
    </source>
</evidence>
<dbReference type="Proteomes" id="UP000325787">
    <property type="component" value="Chromosome"/>
</dbReference>
<dbReference type="InterPro" id="IPR013217">
    <property type="entry name" value="Methyltransf_12"/>
</dbReference>
<dbReference type="InterPro" id="IPR029063">
    <property type="entry name" value="SAM-dependent_MTases_sf"/>
</dbReference>
<name>A0A5Q0GTA4_SACSY</name>
<dbReference type="EMBL" id="CP034550">
    <property type="protein sequence ID" value="QFZ16905.1"/>
    <property type="molecule type" value="Genomic_DNA"/>
</dbReference>
<dbReference type="Pfam" id="PF08242">
    <property type="entry name" value="Methyltransf_12"/>
    <property type="match status" value="1"/>
</dbReference>
<accession>A0A5Q0GTA4</accession>
<evidence type="ECO:0000313" key="3">
    <source>
        <dbReference type="Proteomes" id="UP000325787"/>
    </source>
</evidence>
<dbReference type="SUPFAM" id="SSF53335">
    <property type="entry name" value="S-adenosyl-L-methionine-dependent methyltransferases"/>
    <property type="match status" value="1"/>
</dbReference>
<keyword evidence="3" id="KW-1185">Reference proteome</keyword>
<proteinExistence type="predicted"/>
<dbReference type="GO" id="GO:0032259">
    <property type="term" value="P:methylation"/>
    <property type="evidence" value="ECO:0007669"/>
    <property type="project" value="UniProtKB-KW"/>
</dbReference>
<protein>
    <submittedName>
        <fullName evidence="2">Class I SAM-dependent methyltransferase</fullName>
    </submittedName>
</protein>
<dbReference type="Gene3D" id="3.40.50.150">
    <property type="entry name" value="Vaccinia Virus protein VP39"/>
    <property type="match status" value="1"/>
</dbReference>
<dbReference type="PANTHER" id="PTHR43861">
    <property type="entry name" value="TRANS-ACONITATE 2-METHYLTRANSFERASE-RELATED"/>
    <property type="match status" value="1"/>
</dbReference>
<dbReference type="GO" id="GO:0008168">
    <property type="term" value="F:methyltransferase activity"/>
    <property type="evidence" value="ECO:0007669"/>
    <property type="project" value="UniProtKB-KW"/>
</dbReference>